<evidence type="ECO:0000313" key="3">
    <source>
        <dbReference type="Proteomes" id="UP001551176"/>
    </source>
</evidence>
<feature type="compositionally biased region" description="Basic and acidic residues" evidence="1">
    <location>
        <begin position="135"/>
        <end position="147"/>
    </location>
</feature>
<evidence type="ECO:0000256" key="1">
    <source>
        <dbReference type="SAM" id="MobiDB-lite"/>
    </source>
</evidence>
<gene>
    <name evidence="2" type="ORF">ABZ921_16670</name>
</gene>
<reference evidence="2 3" key="1">
    <citation type="submission" date="2024-06" db="EMBL/GenBank/DDBJ databases">
        <title>The Natural Products Discovery Center: Release of the First 8490 Sequenced Strains for Exploring Actinobacteria Biosynthetic Diversity.</title>
        <authorList>
            <person name="Kalkreuter E."/>
            <person name="Kautsar S.A."/>
            <person name="Yang D."/>
            <person name="Bader C.D."/>
            <person name="Teijaro C.N."/>
            <person name="Fluegel L."/>
            <person name="Davis C.M."/>
            <person name="Simpson J.R."/>
            <person name="Lauterbach L."/>
            <person name="Steele A.D."/>
            <person name="Gui C."/>
            <person name="Meng S."/>
            <person name="Li G."/>
            <person name="Viehrig K."/>
            <person name="Ye F."/>
            <person name="Su P."/>
            <person name="Kiefer A.F."/>
            <person name="Nichols A."/>
            <person name="Cepeda A.J."/>
            <person name="Yan W."/>
            <person name="Fan B."/>
            <person name="Jiang Y."/>
            <person name="Adhikari A."/>
            <person name="Zheng C.-J."/>
            <person name="Schuster L."/>
            <person name="Cowan T.M."/>
            <person name="Smanski M.J."/>
            <person name="Chevrette M.G."/>
            <person name="De Carvalho L.P.S."/>
            <person name="Shen B."/>
        </authorList>
    </citation>
    <scope>NUCLEOTIDE SEQUENCE [LARGE SCALE GENOMIC DNA]</scope>
    <source>
        <strain evidence="2 3">NPDC046838</strain>
    </source>
</reference>
<evidence type="ECO:0000313" key="2">
    <source>
        <dbReference type="EMBL" id="MEU6822260.1"/>
    </source>
</evidence>
<proteinExistence type="predicted"/>
<protein>
    <submittedName>
        <fullName evidence="2">Uncharacterized protein</fullName>
    </submittedName>
</protein>
<organism evidence="2 3">
    <name type="scientific">Streptomyces atriruber</name>
    <dbReference type="NCBI Taxonomy" id="545121"/>
    <lineage>
        <taxon>Bacteria</taxon>
        <taxon>Bacillati</taxon>
        <taxon>Actinomycetota</taxon>
        <taxon>Actinomycetes</taxon>
        <taxon>Kitasatosporales</taxon>
        <taxon>Streptomycetaceae</taxon>
        <taxon>Streptomyces</taxon>
    </lineage>
</organism>
<feature type="region of interest" description="Disordered" evidence="1">
    <location>
        <begin position="135"/>
        <end position="173"/>
    </location>
</feature>
<accession>A0ABV3BP58</accession>
<name>A0ABV3BP58_9ACTN</name>
<sequence>MASSSGGNGRTPDTDKSFDTLYGVNPQMALDVQASAMKGFKRRVDDLLTELEGSEAAPGRVGADRLSRGQLGSADFKEAQFLYDSYATVHDELEKLSKALGAQIEGLGLAVHASRVGYDNLEDDIRARMRAINAEAEKYYDPDRDPYARGPGGAGSDGAAGSGPKATGKDTAL</sequence>
<feature type="compositionally biased region" description="Gly residues" evidence="1">
    <location>
        <begin position="150"/>
        <end position="161"/>
    </location>
</feature>
<dbReference type="EMBL" id="JBEYXV010000007">
    <property type="protein sequence ID" value="MEU6822260.1"/>
    <property type="molecule type" value="Genomic_DNA"/>
</dbReference>
<dbReference type="Proteomes" id="UP001551176">
    <property type="component" value="Unassembled WGS sequence"/>
</dbReference>
<comment type="caution">
    <text evidence="2">The sequence shown here is derived from an EMBL/GenBank/DDBJ whole genome shotgun (WGS) entry which is preliminary data.</text>
</comment>
<keyword evidence="3" id="KW-1185">Reference proteome</keyword>